<sequence>MTEFNNMTIVAATEVIAEFKSHSDMSVLEVQWGIIGNSSSKAARVASWAQRATMPNAPQVMTENGLMNLPRAFVETAIKAPPGVRDSDAWKKFVAGLRFDGFEVVETEVPPPASAPWQSPRTIVTLARMLPADIPGLDFREAESEMTSLLVQSGFTVAKGHLERAVSAFQRGEWSSANGELRNFYESYLNEIAVHLGCDSQQDSKAKRDFLGRLQPPFLLTEYNEWNENNQKPQYVQGLMSRMHPHGGHPGLSEEEDATFRLQITLITARLFLRRYRQRMKEVTV</sequence>
<reference evidence="1 2" key="1">
    <citation type="submission" date="2019-03" db="EMBL/GenBank/DDBJ databases">
        <title>Genomic Encyclopedia of Type Strains, Phase IV (KMG-IV): sequencing the most valuable type-strain genomes for metagenomic binning, comparative biology and taxonomic classification.</title>
        <authorList>
            <person name="Goeker M."/>
        </authorList>
    </citation>
    <scope>NUCLEOTIDE SEQUENCE [LARGE SCALE GENOMIC DNA]</scope>
    <source>
        <strain evidence="1 2">DSM 103428</strain>
    </source>
</reference>
<proteinExistence type="predicted"/>
<comment type="caution">
    <text evidence="1">The sequence shown here is derived from an EMBL/GenBank/DDBJ whole genome shotgun (WGS) entry which is preliminary data.</text>
</comment>
<keyword evidence="2" id="KW-1185">Reference proteome</keyword>
<organism evidence="1 2">
    <name type="scientific">Acidipila rosea</name>
    <dbReference type="NCBI Taxonomy" id="768535"/>
    <lineage>
        <taxon>Bacteria</taxon>
        <taxon>Pseudomonadati</taxon>
        <taxon>Acidobacteriota</taxon>
        <taxon>Terriglobia</taxon>
        <taxon>Terriglobales</taxon>
        <taxon>Acidobacteriaceae</taxon>
        <taxon>Acidipila</taxon>
    </lineage>
</organism>
<gene>
    <name evidence="1" type="ORF">C7378_0200</name>
</gene>
<protein>
    <submittedName>
        <fullName evidence="1">Uncharacterized protein</fullName>
    </submittedName>
</protein>
<name>A0A4R1LCN9_9BACT</name>
<dbReference type="Proteomes" id="UP000295210">
    <property type="component" value="Unassembled WGS sequence"/>
</dbReference>
<dbReference type="RefSeq" id="WP_131990816.1">
    <property type="nucleotide sequence ID" value="NZ_SMGK01000001.1"/>
</dbReference>
<evidence type="ECO:0000313" key="1">
    <source>
        <dbReference type="EMBL" id="TCK75220.1"/>
    </source>
</evidence>
<accession>A0A4R1LCN9</accession>
<dbReference type="EMBL" id="SMGK01000001">
    <property type="protein sequence ID" value="TCK75220.1"/>
    <property type="molecule type" value="Genomic_DNA"/>
</dbReference>
<evidence type="ECO:0000313" key="2">
    <source>
        <dbReference type="Proteomes" id="UP000295210"/>
    </source>
</evidence>
<dbReference type="OrthoDB" id="6826964at2"/>
<dbReference type="AlphaFoldDB" id="A0A4R1LCN9"/>